<sequence>MLIFASGFLYWILITTLEKEDEQFLDSRIKFLERLLQAGDREALEREISQENVGFTNSQYSTYSRILNESGITLHETPGMDQETPSAVFPDSRESKGKIKKWHSADNKTYLLSVTRIGSDGFG</sequence>
<organism evidence="1 2">
    <name type="scientific">Nitrosospira multiformis</name>
    <dbReference type="NCBI Taxonomy" id="1231"/>
    <lineage>
        <taxon>Bacteria</taxon>
        <taxon>Pseudomonadati</taxon>
        <taxon>Pseudomonadota</taxon>
        <taxon>Betaproteobacteria</taxon>
        <taxon>Nitrosomonadales</taxon>
        <taxon>Nitrosomonadaceae</taxon>
        <taxon>Nitrosospira</taxon>
    </lineage>
</organism>
<dbReference type="Proteomes" id="UP000244152">
    <property type="component" value="Unassembled WGS sequence"/>
</dbReference>
<comment type="caution">
    <text evidence="1">The sequence shown here is derived from an EMBL/GenBank/DDBJ whole genome shotgun (WGS) entry which is preliminary data.</text>
</comment>
<evidence type="ECO:0000313" key="1">
    <source>
        <dbReference type="EMBL" id="PTQ76344.1"/>
    </source>
</evidence>
<proteinExistence type="predicted"/>
<dbReference type="EMBL" id="QAOK01000071">
    <property type="protein sequence ID" value="PTQ76344.1"/>
    <property type="molecule type" value="Genomic_DNA"/>
</dbReference>
<protein>
    <submittedName>
        <fullName evidence="1">Uncharacterized protein</fullName>
    </submittedName>
</protein>
<gene>
    <name evidence="1" type="ORF">C8R21_1713</name>
</gene>
<accession>A0A2T5HXN7</accession>
<dbReference type="AlphaFoldDB" id="A0A2T5HXN7"/>
<name>A0A2T5HXN7_9PROT</name>
<reference evidence="1 2" key="1">
    <citation type="submission" date="2018-04" db="EMBL/GenBank/DDBJ databases">
        <title>Active sludge and wastewater microbial communities from Klosterneuburg, Austria.</title>
        <authorList>
            <person name="Wagner M."/>
        </authorList>
    </citation>
    <scope>NUCLEOTIDE SEQUENCE [LARGE SCALE GENOMIC DNA]</scope>
    <source>
        <strain evidence="1 2">Nl12</strain>
    </source>
</reference>
<evidence type="ECO:0000313" key="2">
    <source>
        <dbReference type="Proteomes" id="UP000244152"/>
    </source>
</evidence>